<evidence type="ECO:0000313" key="2">
    <source>
        <dbReference type="EMBL" id="KAJ5387208.1"/>
    </source>
</evidence>
<dbReference type="AlphaFoldDB" id="A0A9W9VQ19"/>
<dbReference type="EMBL" id="JAPZBU010000009">
    <property type="protein sequence ID" value="KAJ5387208.1"/>
    <property type="molecule type" value="Genomic_DNA"/>
</dbReference>
<keyword evidence="1" id="KW-0812">Transmembrane</keyword>
<comment type="caution">
    <text evidence="2">The sequence shown here is derived from an EMBL/GenBank/DDBJ whole genome shotgun (WGS) entry which is preliminary data.</text>
</comment>
<proteinExistence type="predicted"/>
<keyword evidence="1" id="KW-1133">Transmembrane helix</keyword>
<keyword evidence="1" id="KW-0472">Membrane</keyword>
<accession>A0A9W9VQ19</accession>
<evidence type="ECO:0000313" key="3">
    <source>
        <dbReference type="Proteomes" id="UP001147747"/>
    </source>
</evidence>
<dbReference type="OrthoDB" id="5429716at2759"/>
<protein>
    <submittedName>
        <fullName evidence="2">Uncharacterized protein</fullName>
    </submittedName>
</protein>
<dbReference type="RefSeq" id="XP_056485006.1">
    <property type="nucleotide sequence ID" value="XM_056634386.1"/>
</dbReference>
<reference evidence="2" key="1">
    <citation type="submission" date="2022-12" db="EMBL/GenBank/DDBJ databases">
        <authorList>
            <person name="Petersen C."/>
        </authorList>
    </citation>
    <scope>NUCLEOTIDE SEQUENCE</scope>
    <source>
        <strain evidence="2">IBT 29677</strain>
    </source>
</reference>
<keyword evidence="3" id="KW-1185">Reference proteome</keyword>
<sequence length="288" mass="30410">MPSISITEGYTFTNWGPLTTTFTAPASCATATGNYMIGLNTTAPVLEYAMQCSTAGYGDCIPSGTVSDFTTSNDNPKTIYDQAYLSPGLYCPSGWATKGIAVRDADKSLSTSGVLSSVTRVSMPTFIPQWENPVTLFLDLLDPSETLVICCPDSMTADIAFGCYSTVSDYKITEGCMRDIPATDLGTSTETIISEGSTSKQLINIITGTQPITVATRTFSPSEASRLVAVSVMPMLSLVHHQSDLPSAISSQTASPSSSATRVAPNGIIWGGLGSFLATYLVVVFVYL</sequence>
<dbReference type="Proteomes" id="UP001147747">
    <property type="component" value="Unassembled WGS sequence"/>
</dbReference>
<dbReference type="GeneID" id="81373366"/>
<gene>
    <name evidence="2" type="ORF">N7509_009749</name>
</gene>
<organism evidence="2 3">
    <name type="scientific">Penicillium cosmopolitanum</name>
    <dbReference type="NCBI Taxonomy" id="1131564"/>
    <lineage>
        <taxon>Eukaryota</taxon>
        <taxon>Fungi</taxon>
        <taxon>Dikarya</taxon>
        <taxon>Ascomycota</taxon>
        <taxon>Pezizomycotina</taxon>
        <taxon>Eurotiomycetes</taxon>
        <taxon>Eurotiomycetidae</taxon>
        <taxon>Eurotiales</taxon>
        <taxon>Aspergillaceae</taxon>
        <taxon>Penicillium</taxon>
    </lineage>
</organism>
<reference evidence="2" key="2">
    <citation type="journal article" date="2023" name="IMA Fungus">
        <title>Comparative genomic study of the Penicillium genus elucidates a diverse pangenome and 15 lateral gene transfer events.</title>
        <authorList>
            <person name="Petersen C."/>
            <person name="Sorensen T."/>
            <person name="Nielsen M.R."/>
            <person name="Sondergaard T.E."/>
            <person name="Sorensen J.L."/>
            <person name="Fitzpatrick D.A."/>
            <person name="Frisvad J.C."/>
            <person name="Nielsen K.L."/>
        </authorList>
    </citation>
    <scope>NUCLEOTIDE SEQUENCE</scope>
    <source>
        <strain evidence="2">IBT 29677</strain>
    </source>
</reference>
<evidence type="ECO:0000256" key="1">
    <source>
        <dbReference type="SAM" id="Phobius"/>
    </source>
</evidence>
<feature type="transmembrane region" description="Helical" evidence="1">
    <location>
        <begin position="267"/>
        <end position="287"/>
    </location>
</feature>
<name>A0A9W9VQ19_9EURO</name>